<dbReference type="Proteomes" id="UP000887581">
    <property type="component" value="Unplaced"/>
</dbReference>
<dbReference type="AlphaFoldDB" id="A0A915PPH3"/>
<organism evidence="1 2">
    <name type="scientific">Setaria digitata</name>
    <dbReference type="NCBI Taxonomy" id="48799"/>
    <lineage>
        <taxon>Eukaryota</taxon>
        <taxon>Metazoa</taxon>
        <taxon>Ecdysozoa</taxon>
        <taxon>Nematoda</taxon>
        <taxon>Chromadorea</taxon>
        <taxon>Rhabditida</taxon>
        <taxon>Spirurina</taxon>
        <taxon>Spiruromorpha</taxon>
        <taxon>Filarioidea</taxon>
        <taxon>Setariidae</taxon>
        <taxon>Setaria</taxon>
    </lineage>
</organism>
<dbReference type="WBParaSite" id="sdigi.contig176.g5690.t1">
    <property type="protein sequence ID" value="sdigi.contig176.g5690.t1"/>
    <property type="gene ID" value="sdigi.contig176.g5690"/>
</dbReference>
<keyword evidence="1" id="KW-1185">Reference proteome</keyword>
<protein>
    <submittedName>
        <fullName evidence="2">C2H2-type domain-containing protein</fullName>
    </submittedName>
</protein>
<name>A0A915PPH3_9BILA</name>
<reference evidence="2" key="1">
    <citation type="submission" date="2022-11" db="UniProtKB">
        <authorList>
            <consortium name="WormBaseParasite"/>
        </authorList>
    </citation>
    <scope>IDENTIFICATION</scope>
</reference>
<proteinExistence type="predicted"/>
<accession>A0A915PPH3</accession>
<evidence type="ECO:0000313" key="2">
    <source>
        <dbReference type="WBParaSite" id="sdigi.contig176.g5690.t1"/>
    </source>
</evidence>
<sequence>MSERFPCGMPPKAFINFAEHPGVINGPAKQAPVYPDFFGSHAVATSKKRILLNSPMAKAGFGFVDNKYAELKRKKTGVPIERHETMIELGHVKTVDTLVSNIACRRHFHGYEGYDTIANEPLLHCAICHSKVLKKYLELHAWMHLSWVVQVGDRHPFQCTRCDFTAFRIPDVVCHTNEIHGNMDANLFIPNVPYEILQYFFDKVIECFPPMNYKI</sequence>
<evidence type="ECO:0000313" key="1">
    <source>
        <dbReference type="Proteomes" id="UP000887581"/>
    </source>
</evidence>